<gene>
    <name evidence="1" type="ordered locus">Jden_2173</name>
</gene>
<accession>C7R1H5</accession>
<dbReference type="Proteomes" id="UP000000628">
    <property type="component" value="Chromosome"/>
</dbReference>
<evidence type="ECO:0000313" key="2">
    <source>
        <dbReference type="Proteomes" id="UP000000628"/>
    </source>
</evidence>
<keyword evidence="2" id="KW-1185">Reference proteome</keyword>
<dbReference type="STRING" id="471856.Jden_2173"/>
<dbReference type="EMBL" id="CP001706">
    <property type="protein sequence ID" value="ACV09810.1"/>
    <property type="molecule type" value="Genomic_DNA"/>
</dbReference>
<protein>
    <submittedName>
        <fullName evidence="1">Uncharacterized protein</fullName>
    </submittedName>
</protein>
<dbReference type="KEGG" id="jde:Jden_2173"/>
<evidence type="ECO:0000313" key="1">
    <source>
        <dbReference type="EMBL" id="ACV09810.1"/>
    </source>
</evidence>
<dbReference type="AlphaFoldDB" id="C7R1H5"/>
<dbReference type="RefSeq" id="WP_015772438.1">
    <property type="nucleotide sequence ID" value="NC_013174.1"/>
</dbReference>
<reference evidence="1 2" key="1">
    <citation type="journal article" date="2009" name="Stand. Genomic Sci.">
        <title>Complete genome sequence of Jonesia denitrificans type strain (Prevot 55134).</title>
        <authorList>
            <person name="Pukall R."/>
            <person name="Gehrich-Schroter G."/>
            <person name="Lapidus A."/>
            <person name="Nolan M."/>
            <person name="Glavina Del Rio T."/>
            <person name="Lucas S."/>
            <person name="Chen F."/>
            <person name="Tice H."/>
            <person name="Pitluck S."/>
            <person name="Cheng J.F."/>
            <person name="Copeland A."/>
            <person name="Saunders E."/>
            <person name="Brettin T."/>
            <person name="Detter J.C."/>
            <person name="Bruce D."/>
            <person name="Goodwin L."/>
            <person name="Pati A."/>
            <person name="Ivanova N."/>
            <person name="Mavromatis K."/>
            <person name="Ovchinnikova G."/>
            <person name="Chen A."/>
            <person name="Palaniappan K."/>
            <person name="Land M."/>
            <person name="Hauser L."/>
            <person name="Chang Y.J."/>
            <person name="Jeffries C.D."/>
            <person name="Chain P."/>
            <person name="Goker M."/>
            <person name="Bristow J."/>
            <person name="Eisen J.A."/>
            <person name="Markowitz V."/>
            <person name="Hugenholtz P."/>
            <person name="Kyrpides N.C."/>
            <person name="Klenk H.P."/>
            <person name="Han C."/>
        </authorList>
    </citation>
    <scope>NUCLEOTIDE SEQUENCE [LARGE SCALE GENOMIC DNA]</scope>
    <source>
        <strain evidence="2">ATCC 14870 / DSM 20603 / BCRC 15368 / CIP 55.134 / JCM 11481 / NBRC 15587 / NCTC 10816 / Prevot 55134</strain>
    </source>
</reference>
<name>C7R1H5_JONDD</name>
<organism evidence="1 2">
    <name type="scientific">Jonesia denitrificans (strain ATCC 14870 / DSM 20603 / BCRC 15368 / CIP 55.134 / JCM 11481 / NBRC 15587 / NCTC 10816 / Prevot 55134)</name>
    <name type="common">Listeria denitrificans</name>
    <dbReference type="NCBI Taxonomy" id="471856"/>
    <lineage>
        <taxon>Bacteria</taxon>
        <taxon>Bacillati</taxon>
        <taxon>Actinomycetota</taxon>
        <taxon>Actinomycetes</taxon>
        <taxon>Micrococcales</taxon>
        <taxon>Jonesiaceae</taxon>
        <taxon>Jonesia</taxon>
    </lineage>
</organism>
<dbReference type="HOGENOM" id="CLU_1862500_0_0_11"/>
<sequence length="137" mass="14503">MIPVLEALKAALAGVAVGGVHLLQNNDAAPKLPYLLVEPVNMDPFFEASLHADDGAEVLRVRLKGVGANPTSALIALRNARTALVGGKKYGTLTMDGRSAAVQYVRHEADFGDPQTLIPGTTKPMCLSVDSYTVFDQ</sequence>
<proteinExistence type="predicted"/>